<dbReference type="InterPro" id="IPR020806">
    <property type="entry name" value="PKS_PP-bd"/>
</dbReference>
<dbReference type="GO" id="GO:0072330">
    <property type="term" value="P:monocarboxylic acid biosynthetic process"/>
    <property type="evidence" value="ECO:0007669"/>
    <property type="project" value="UniProtKB-ARBA"/>
</dbReference>
<organism evidence="6 7">
    <name type="scientific">[Mycobacterium] stephanolepidis</name>
    <dbReference type="NCBI Taxonomy" id="1520670"/>
    <lineage>
        <taxon>Bacteria</taxon>
        <taxon>Bacillati</taxon>
        <taxon>Actinomycetota</taxon>
        <taxon>Actinomycetes</taxon>
        <taxon>Mycobacteriales</taxon>
        <taxon>Mycobacteriaceae</taxon>
        <taxon>Mycobacteroides</taxon>
    </lineage>
</organism>
<feature type="compositionally biased region" description="Basic and acidic residues" evidence="4">
    <location>
        <begin position="1102"/>
        <end position="1112"/>
    </location>
</feature>
<dbReference type="InterPro" id="IPR001242">
    <property type="entry name" value="Condensation_dom"/>
</dbReference>
<dbReference type="RefSeq" id="WP_096502789.1">
    <property type="nucleotide sequence ID" value="NZ_AP018165.1"/>
</dbReference>
<dbReference type="InterPro" id="IPR029058">
    <property type="entry name" value="AB_hydrolase_fold"/>
</dbReference>
<dbReference type="GO" id="GO:0043041">
    <property type="term" value="P:amino acid activation for nonribosomal peptide biosynthetic process"/>
    <property type="evidence" value="ECO:0007669"/>
    <property type="project" value="TreeGrafter"/>
</dbReference>
<dbReference type="CDD" id="cd19531">
    <property type="entry name" value="LCL_NRPS-like"/>
    <property type="match status" value="1"/>
</dbReference>
<dbReference type="InterPro" id="IPR020845">
    <property type="entry name" value="AMP-binding_CS"/>
</dbReference>
<dbReference type="FunFam" id="3.40.50.12780:FF:000012">
    <property type="entry name" value="Non-ribosomal peptide synthetase"/>
    <property type="match status" value="1"/>
</dbReference>
<dbReference type="InterPro" id="IPR025110">
    <property type="entry name" value="AMP-bd_C"/>
</dbReference>
<dbReference type="SUPFAM" id="SSF52777">
    <property type="entry name" value="CoA-dependent acyltransferases"/>
    <property type="match status" value="2"/>
</dbReference>
<feature type="compositionally biased region" description="Low complexity" evidence="4">
    <location>
        <begin position="1113"/>
        <end position="1122"/>
    </location>
</feature>
<dbReference type="InterPro" id="IPR036736">
    <property type="entry name" value="ACP-like_sf"/>
</dbReference>
<dbReference type="Pfam" id="PF00668">
    <property type="entry name" value="Condensation"/>
    <property type="match status" value="1"/>
</dbReference>
<gene>
    <name evidence="6" type="ORF">MSTE_03340</name>
</gene>
<feature type="domain" description="Carrier" evidence="5">
    <location>
        <begin position="1008"/>
        <end position="1083"/>
    </location>
</feature>
<dbReference type="SMART" id="SM00823">
    <property type="entry name" value="PKS_PP"/>
    <property type="match status" value="1"/>
</dbReference>
<dbReference type="KEGG" id="mste:MSTE_03340"/>
<dbReference type="GO" id="GO:0044550">
    <property type="term" value="P:secondary metabolite biosynthetic process"/>
    <property type="evidence" value="ECO:0007669"/>
    <property type="project" value="TreeGrafter"/>
</dbReference>
<dbReference type="FunFam" id="1.10.1200.10:FF:000016">
    <property type="entry name" value="Non-ribosomal peptide synthase"/>
    <property type="match status" value="1"/>
</dbReference>
<dbReference type="Gene3D" id="3.30.559.30">
    <property type="entry name" value="Nonribosomal peptide synthetase, condensation domain"/>
    <property type="match status" value="1"/>
</dbReference>
<keyword evidence="3" id="KW-0597">Phosphoprotein</keyword>
<keyword evidence="2" id="KW-0596">Phosphopantetheine</keyword>
<dbReference type="PROSITE" id="PS00455">
    <property type="entry name" value="AMP_BINDING"/>
    <property type="match status" value="1"/>
</dbReference>
<dbReference type="PROSITE" id="PS50075">
    <property type="entry name" value="CARRIER"/>
    <property type="match status" value="1"/>
</dbReference>
<dbReference type="NCBIfam" id="TIGR01733">
    <property type="entry name" value="AA-adenyl-dom"/>
    <property type="match status" value="1"/>
</dbReference>
<dbReference type="GO" id="GO:0003824">
    <property type="term" value="F:catalytic activity"/>
    <property type="evidence" value="ECO:0007669"/>
    <property type="project" value="InterPro"/>
</dbReference>
<dbReference type="InterPro" id="IPR023213">
    <property type="entry name" value="CAT-like_dom_sf"/>
</dbReference>
<dbReference type="PANTHER" id="PTHR45527">
    <property type="entry name" value="NONRIBOSOMAL PEPTIDE SYNTHETASE"/>
    <property type="match status" value="1"/>
</dbReference>
<evidence type="ECO:0000256" key="3">
    <source>
        <dbReference type="ARBA" id="ARBA00022553"/>
    </source>
</evidence>
<dbReference type="SUPFAM" id="SSF47336">
    <property type="entry name" value="ACP-like"/>
    <property type="match status" value="1"/>
</dbReference>
<keyword evidence="7" id="KW-1185">Reference proteome</keyword>
<evidence type="ECO:0000256" key="4">
    <source>
        <dbReference type="SAM" id="MobiDB-lite"/>
    </source>
</evidence>
<dbReference type="Gene3D" id="3.30.300.30">
    <property type="match status" value="1"/>
</dbReference>
<dbReference type="InterPro" id="IPR045851">
    <property type="entry name" value="AMP-bd_C_sf"/>
</dbReference>
<dbReference type="Proteomes" id="UP000217954">
    <property type="component" value="Chromosome"/>
</dbReference>
<evidence type="ECO:0000313" key="7">
    <source>
        <dbReference type="Proteomes" id="UP000217954"/>
    </source>
</evidence>
<feature type="region of interest" description="Disordered" evidence="4">
    <location>
        <begin position="1086"/>
        <end position="1122"/>
    </location>
</feature>
<dbReference type="Pfam" id="PF00550">
    <property type="entry name" value="PP-binding"/>
    <property type="match status" value="1"/>
</dbReference>
<dbReference type="FunFam" id="2.30.38.10:FF:000001">
    <property type="entry name" value="Non-ribosomal peptide synthetase PvdI"/>
    <property type="match status" value="1"/>
</dbReference>
<reference evidence="6 7" key="2">
    <citation type="journal article" date="2017" name="Int. J. Syst. Evol. Microbiol.">
        <title>Mycobacterium stephanolepidis sp. nov., a rapidly growing species related to Mycobacterium chelonae, isolated from marine teleost fish, Stephanolepis cirrhifer.</title>
        <authorList>
            <person name="Fukano H."/>
            <person name="Wada S."/>
            <person name="Kurata O."/>
            <person name="Katayama K."/>
            <person name="Fujiwara N."/>
            <person name="Hoshino Y."/>
        </authorList>
    </citation>
    <scope>NUCLEOTIDE SEQUENCE [LARGE SCALE GENOMIC DNA]</scope>
    <source>
        <strain evidence="6 7">NJB0901</strain>
    </source>
</reference>
<dbReference type="PANTHER" id="PTHR45527:SF1">
    <property type="entry name" value="FATTY ACID SYNTHASE"/>
    <property type="match status" value="1"/>
</dbReference>
<evidence type="ECO:0000256" key="1">
    <source>
        <dbReference type="ARBA" id="ARBA00001957"/>
    </source>
</evidence>
<dbReference type="InterPro" id="IPR000873">
    <property type="entry name" value="AMP-dep_synth/lig_dom"/>
</dbReference>
<dbReference type="Pfam" id="PF13193">
    <property type="entry name" value="AMP-binding_C"/>
    <property type="match status" value="1"/>
</dbReference>
<dbReference type="Pfam" id="PF00501">
    <property type="entry name" value="AMP-binding"/>
    <property type="match status" value="1"/>
</dbReference>
<dbReference type="Gene3D" id="3.30.559.10">
    <property type="entry name" value="Chloramphenicol acetyltransferase-like domain"/>
    <property type="match status" value="1"/>
</dbReference>
<dbReference type="InterPro" id="IPR009081">
    <property type="entry name" value="PP-bd_ACP"/>
</dbReference>
<name>A0A1Z4F099_9MYCO</name>
<dbReference type="Gene3D" id="3.40.50.980">
    <property type="match status" value="2"/>
</dbReference>
<dbReference type="GO" id="GO:0031177">
    <property type="term" value="F:phosphopantetheine binding"/>
    <property type="evidence" value="ECO:0007669"/>
    <property type="project" value="InterPro"/>
</dbReference>
<dbReference type="SUPFAM" id="SSF56801">
    <property type="entry name" value="Acetyl-CoA synthetase-like"/>
    <property type="match status" value="1"/>
</dbReference>
<evidence type="ECO:0000259" key="5">
    <source>
        <dbReference type="PROSITE" id="PS50075"/>
    </source>
</evidence>
<protein>
    <submittedName>
        <fullName evidence="6">Putative non-ribosomal peptide synthetase</fullName>
    </submittedName>
</protein>
<evidence type="ECO:0000313" key="6">
    <source>
        <dbReference type="EMBL" id="BAX98641.1"/>
    </source>
</evidence>
<accession>A0A1Z4F099</accession>
<dbReference type="GO" id="GO:0005737">
    <property type="term" value="C:cytoplasm"/>
    <property type="evidence" value="ECO:0007669"/>
    <property type="project" value="TreeGrafter"/>
</dbReference>
<comment type="cofactor">
    <cofactor evidence="1">
        <name>pantetheine 4'-phosphate</name>
        <dbReference type="ChEBI" id="CHEBI:47942"/>
    </cofactor>
</comment>
<dbReference type="EMBL" id="AP018165">
    <property type="protein sequence ID" value="BAX98641.1"/>
    <property type="molecule type" value="Genomic_DNA"/>
</dbReference>
<dbReference type="GO" id="GO:0008610">
    <property type="term" value="P:lipid biosynthetic process"/>
    <property type="evidence" value="ECO:0007669"/>
    <property type="project" value="UniProtKB-ARBA"/>
</dbReference>
<dbReference type="OrthoDB" id="3671989at2"/>
<evidence type="ECO:0000256" key="2">
    <source>
        <dbReference type="ARBA" id="ARBA00022450"/>
    </source>
</evidence>
<reference evidence="7" key="1">
    <citation type="journal article" date="2017" name="Genome Announc.">
        <title>Complete Genome Sequence of Mycobacterium stephanolepidis.</title>
        <authorList>
            <person name="Fukano H."/>
            <person name="Yoshida M."/>
            <person name="Katayama Y."/>
            <person name="Omatsu T."/>
            <person name="Mizutani T."/>
            <person name="Kurata O."/>
            <person name="Wada S."/>
            <person name="Hoshino Y."/>
        </authorList>
    </citation>
    <scope>NUCLEOTIDE SEQUENCE [LARGE SCALE GENOMIC DNA]</scope>
    <source>
        <strain evidence="7">NJB0901</strain>
    </source>
</reference>
<sequence length="1122" mass="122117">MSSSRAGNSTSAERLRLLRALLTERGLTDASSSSRSTNIQARSHTAVVPLSSTQRRMWFAQALFPEDTAYNMLVGLRIDGPLDLDSLRTSVIRLFGRHAILRTRYTHGPDGELIQLIEQTEDIALSVVDIDDKASATLEDAIAALAREIADRPFDLASDPPLRVELLRASAHVHVLILVLHHIAADEITWDLLFADLSAQYAFETGQTGAAPAAPGLEYADYAVWEQQRLQHGHLDNQLQYWVDRLTPLPPTVGFPATTQSPEPNATASGRYRHVLPDSTVAGLRDLARIHKATPYTIVLAGLATVLHRYTEATDLVIGVPTLVRDASEVEGVWGNFTNTLALRLNVDGQTTFLDLLGRARSAFFDAYDNRDIPFETVIERVAPQRTTGRSPLFEVMFAATRPVTSELSLAGTTTTDLGLPNPAPMFDLAIDLVDGTALAATFRTDKYAPEFIQQVLEHLATVLAHGVVNLECSVRDLPLLTEQQRQHILRDWNATGDTRHLVDIPLHTLFERQAQQNPNAIAVVTEDGELSYGELDVLAGQLVSSIRSLGIGSGSLVGINMNRSADLVVALLAVLKAGAAFVPLEPAWPASRIAEVCTNARLAGVLTHGDPATRLPSLEIPVLNLDEKPWDATNHNDPAPGVQMAELAYVVFTSGSTGTPKGVMVTHAGICNRLLWQADVLGFGADDAALHKSSLGFDMGINEIFLPLVCGAAVVLPKVGAESDPAYLLDLIARTGVTFIDLVPSLLDPMLDRPEFTEATRSLASVWTGGEALSPELLERFLSRCEIPMYHGYGPTEATVACTYEVYRAGSSRHGVTIGTPIANNQAFILDRLLRPVPPGVSGELYIGGVQLARGYVEDPARTAERFVADPISGAPGARIYRTGDRARFLPNGTIEFLGRVDNQLKIRGRRIAPEEIENAITAHPAVRRAAVMAQGDRLVAYCACEDPALTWLQLRDWLRTRLPEHLIPPAGTILDALPQLRSGKIDRAAVQRIPVEVSAAIVPYLEPRYAMERVLVDLWLAVLKVPRIGVDDNFFDIGGHSLLLARVQARLSEQLGFSVSLLDLYAHPTVAELATYLNGARDQGTKSEVNGSGGLVAARSRAERGRDARAQRLSQQRQRR</sequence>
<dbReference type="UniPathway" id="UPA00011"/>
<proteinExistence type="predicted"/>
<dbReference type="Gene3D" id="3.40.50.1820">
    <property type="entry name" value="alpha/beta hydrolase"/>
    <property type="match status" value="1"/>
</dbReference>
<dbReference type="AlphaFoldDB" id="A0A1Z4F099"/>
<dbReference type="InterPro" id="IPR010071">
    <property type="entry name" value="AA_adenyl_dom"/>
</dbReference>
<dbReference type="FunFam" id="3.40.50.980:FF:000001">
    <property type="entry name" value="Non-ribosomal peptide synthetase"/>
    <property type="match status" value="1"/>
</dbReference>
<dbReference type="Gene3D" id="2.30.38.10">
    <property type="entry name" value="Luciferase, Domain 3"/>
    <property type="match status" value="1"/>
</dbReference>